<protein>
    <recommendedName>
        <fullName evidence="4">Lmo0937 family membrane protein</fullName>
    </recommendedName>
</protein>
<keyword evidence="1" id="KW-1133">Transmembrane helix</keyword>
<dbReference type="EMBL" id="JTDL01000113">
    <property type="protein sequence ID" value="KHL02762.1"/>
    <property type="molecule type" value="Genomic_DNA"/>
</dbReference>
<evidence type="ECO:0000256" key="1">
    <source>
        <dbReference type="SAM" id="Phobius"/>
    </source>
</evidence>
<dbReference type="Proteomes" id="UP000030982">
    <property type="component" value="Unassembled WGS sequence"/>
</dbReference>
<sequence>MLWIAIVLFVIWLLGVIGNIGVGVNIVVFVAIGFFIVWAMKRAGAHRYEEVEHTAVTTQPAVGERGTHPARELRK</sequence>
<name>A0A0B2AGP3_9MICC</name>
<proteinExistence type="predicted"/>
<keyword evidence="1" id="KW-0472">Membrane</keyword>
<evidence type="ECO:0000313" key="2">
    <source>
        <dbReference type="EMBL" id="KHL02762.1"/>
    </source>
</evidence>
<comment type="caution">
    <text evidence="2">The sequence shown here is derived from an EMBL/GenBank/DDBJ whole genome shotgun (WGS) entry which is preliminary data.</text>
</comment>
<feature type="transmembrane region" description="Helical" evidence="1">
    <location>
        <begin position="6"/>
        <end position="39"/>
    </location>
</feature>
<evidence type="ECO:0008006" key="4">
    <source>
        <dbReference type="Google" id="ProtNLM"/>
    </source>
</evidence>
<gene>
    <name evidence="2" type="ORF">LK10_11370</name>
</gene>
<dbReference type="RefSeq" id="WP_043123719.1">
    <property type="nucleotide sequence ID" value="NZ_JTDL01000113.1"/>
</dbReference>
<reference evidence="2 3" key="1">
    <citation type="submission" date="2014-09" db="EMBL/GenBank/DDBJ databases">
        <title>Genome sequence of Sinomonas sp. MUSC 117.</title>
        <authorList>
            <person name="Lee L.-H."/>
        </authorList>
    </citation>
    <scope>NUCLEOTIDE SEQUENCE [LARGE SCALE GENOMIC DNA]</scope>
    <source>
        <strain evidence="2 3">MUSC 117</strain>
    </source>
</reference>
<keyword evidence="3" id="KW-1185">Reference proteome</keyword>
<evidence type="ECO:0000313" key="3">
    <source>
        <dbReference type="Proteomes" id="UP000030982"/>
    </source>
</evidence>
<keyword evidence="1" id="KW-0812">Transmembrane</keyword>
<organism evidence="2 3">
    <name type="scientific">Sinomonas humi</name>
    <dbReference type="NCBI Taxonomy" id="1338436"/>
    <lineage>
        <taxon>Bacteria</taxon>
        <taxon>Bacillati</taxon>
        <taxon>Actinomycetota</taxon>
        <taxon>Actinomycetes</taxon>
        <taxon>Micrococcales</taxon>
        <taxon>Micrococcaceae</taxon>
        <taxon>Sinomonas</taxon>
    </lineage>
</organism>
<accession>A0A0B2AGP3</accession>
<dbReference type="AlphaFoldDB" id="A0A0B2AGP3"/>